<feature type="region of interest" description="Disordered" evidence="1">
    <location>
        <begin position="1"/>
        <end position="23"/>
    </location>
</feature>
<dbReference type="EMBL" id="JABMIG020000365">
    <property type="protein sequence ID" value="KAL3780024.1"/>
    <property type="molecule type" value="Genomic_DNA"/>
</dbReference>
<name>A0ABD3NVR5_9STRA</name>
<dbReference type="Proteomes" id="UP001516023">
    <property type="component" value="Unassembled WGS sequence"/>
</dbReference>
<protein>
    <submittedName>
        <fullName evidence="2">Uncharacterized protein</fullName>
    </submittedName>
</protein>
<dbReference type="AlphaFoldDB" id="A0ABD3NVR5"/>
<organism evidence="2 3">
    <name type="scientific">Cyclotella cryptica</name>
    <dbReference type="NCBI Taxonomy" id="29204"/>
    <lineage>
        <taxon>Eukaryota</taxon>
        <taxon>Sar</taxon>
        <taxon>Stramenopiles</taxon>
        <taxon>Ochrophyta</taxon>
        <taxon>Bacillariophyta</taxon>
        <taxon>Coscinodiscophyceae</taxon>
        <taxon>Thalassiosirophycidae</taxon>
        <taxon>Stephanodiscales</taxon>
        <taxon>Stephanodiscaceae</taxon>
        <taxon>Cyclotella</taxon>
    </lineage>
</organism>
<proteinExistence type="predicted"/>
<feature type="compositionally biased region" description="Low complexity" evidence="1">
    <location>
        <begin position="1"/>
        <end position="10"/>
    </location>
</feature>
<sequence length="141" mass="14611">MSQEPSSSSSPSPPSSNATKPDPLLRSIRSVVTLTNSALAQFEQSTVAASSSLLSRLSAISHQGRLVASRAMAAYDHRGYYGPQIVVASTLAGGAAGMTRGRASGIVAGGLAGLLAYENVYGFVSGEYGESWREKMRRASG</sequence>
<keyword evidence="3" id="KW-1185">Reference proteome</keyword>
<evidence type="ECO:0000313" key="3">
    <source>
        <dbReference type="Proteomes" id="UP001516023"/>
    </source>
</evidence>
<reference evidence="2 3" key="1">
    <citation type="journal article" date="2020" name="G3 (Bethesda)">
        <title>Improved Reference Genome for Cyclotella cryptica CCMP332, a Model for Cell Wall Morphogenesis, Salinity Adaptation, and Lipid Production in Diatoms (Bacillariophyta).</title>
        <authorList>
            <person name="Roberts W.R."/>
            <person name="Downey K.M."/>
            <person name="Ruck E.C."/>
            <person name="Traller J.C."/>
            <person name="Alverson A.J."/>
        </authorList>
    </citation>
    <scope>NUCLEOTIDE SEQUENCE [LARGE SCALE GENOMIC DNA]</scope>
    <source>
        <strain evidence="2 3">CCMP332</strain>
    </source>
</reference>
<gene>
    <name evidence="2" type="ORF">HJC23_011820</name>
</gene>
<accession>A0ABD3NVR5</accession>
<comment type="caution">
    <text evidence="2">The sequence shown here is derived from an EMBL/GenBank/DDBJ whole genome shotgun (WGS) entry which is preliminary data.</text>
</comment>
<evidence type="ECO:0000313" key="2">
    <source>
        <dbReference type="EMBL" id="KAL3780024.1"/>
    </source>
</evidence>
<evidence type="ECO:0000256" key="1">
    <source>
        <dbReference type="SAM" id="MobiDB-lite"/>
    </source>
</evidence>